<feature type="transmembrane region" description="Helical" evidence="7">
    <location>
        <begin position="208"/>
        <end position="227"/>
    </location>
</feature>
<accession>A0A8J4M6E8</accession>
<sequence length="280" mass="30671">MIPVLLFPGFDPVMLRFGPLAIRWYALAYILGLVLGWRLLRRLVRQSPAVASLTAVDDFLSWATLGVVLGGRLGYVCFYQPGYFFAHPLAIFAVWQGGMSFHGGMLGVVVAILWFTRREGINLLGFADRIAVTAPIGLGFGRIANFINGELWGRPAPDWLPWAMIFPQAGPLPRHPSEIYQALLEGLILFIALYALARRADLRARPGWLTGAFLIGYAVARIIGEFFRAPDVFLGFLIGGATMGQLLSLPMLAAGIFFLLRAQTSPPITAFAGHDGKENP</sequence>
<evidence type="ECO:0000256" key="5">
    <source>
        <dbReference type="ARBA" id="ARBA00022989"/>
    </source>
</evidence>
<keyword evidence="3 7" id="KW-0808">Transferase</keyword>
<keyword evidence="5 7" id="KW-1133">Transmembrane helix</keyword>
<keyword evidence="2 7" id="KW-1003">Cell membrane</keyword>
<dbReference type="HAMAP" id="MF_01147">
    <property type="entry name" value="Lgt"/>
    <property type="match status" value="1"/>
</dbReference>
<evidence type="ECO:0000313" key="8">
    <source>
        <dbReference type="EMBL" id="HGC43212.1"/>
    </source>
</evidence>
<evidence type="ECO:0000256" key="4">
    <source>
        <dbReference type="ARBA" id="ARBA00022692"/>
    </source>
</evidence>
<organism evidence="8">
    <name type="scientific">Acidicaldus sp</name>
    <dbReference type="NCBI Taxonomy" id="1872105"/>
    <lineage>
        <taxon>Bacteria</taxon>
        <taxon>Pseudomonadati</taxon>
        <taxon>Pseudomonadota</taxon>
        <taxon>Alphaproteobacteria</taxon>
        <taxon>Acetobacterales</taxon>
        <taxon>Acetobacteraceae</taxon>
        <taxon>Acidicaldus</taxon>
    </lineage>
</organism>
<keyword evidence="4 7" id="KW-0812">Transmembrane</keyword>
<dbReference type="GO" id="GO:0005886">
    <property type="term" value="C:plasma membrane"/>
    <property type="evidence" value="ECO:0007669"/>
    <property type="project" value="UniProtKB-SubCell"/>
</dbReference>
<feature type="binding site" evidence="7">
    <location>
        <position position="142"/>
    </location>
    <ligand>
        <name>a 1,2-diacyl-sn-glycero-3-phospho-(1'-sn-glycerol)</name>
        <dbReference type="ChEBI" id="CHEBI:64716"/>
    </ligand>
</feature>
<feature type="transmembrane region" description="Helical" evidence="7">
    <location>
        <begin position="89"/>
        <end position="114"/>
    </location>
</feature>
<evidence type="ECO:0000256" key="3">
    <source>
        <dbReference type="ARBA" id="ARBA00022679"/>
    </source>
</evidence>
<dbReference type="NCBIfam" id="TIGR00544">
    <property type="entry name" value="lgt"/>
    <property type="match status" value="1"/>
</dbReference>
<dbReference type="PANTHER" id="PTHR30589:SF0">
    <property type="entry name" value="PHOSPHATIDYLGLYCEROL--PROLIPOPROTEIN DIACYLGLYCERYL TRANSFERASE"/>
    <property type="match status" value="1"/>
</dbReference>
<feature type="transmembrane region" description="Helical" evidence="7">
    <location>
        <begin position="20"/>
        <end position="37"/>
    </location>
</feature>
<dbReference type="PANTHER" id="PTHR30589">
    <property type="entry name" value="PROLIPOPROTEIN DIACYLGLYCERYL TRANSFERASE"/>
    <property type="match status" value="1"/>
</dbReference>
<dbReference type="GO" id="GO:0008961">
    <property type="term" value="F:phosphatidylglycerol-prolipoprotein diacylglyceryl transferase activity"/>
    <property type="evidence" value="ECO:0007669"/>
    <property type="project" value="UniProtKB-UniRule"/>
</dbReference>
<dbReference type="AlphaFoldDB" id="A0A8J4M6E8"/>
<evidence type="ECO:0000256" key="1">
    <source>
        <dbReference type="ARBA" id="ARBA00007150"/>
    </source>
</evidence>
<keyword evidence="6 7" id="KW-0472">Membrane</keyword>
<comment type="subcellular location">
    <subcellularLocation>
        <location evidence="7">Cell membrane</location>
        <topology evidence="7">Multi-pass membrane protein</topology>
    </subcellularLocation>
</comment>
<dbReference type="InterPro" id="IPR001640">
    <property type="entry name" value="Lgt"/>
</dbReference>
<feature type="transmembrane region" description="Helical" evidence="7">
    <location>
        <begin position="233"/>
        <end position="260"/>
    </location>
</feature>
<comment type="catalytic activity">
    <reaction evidence="7">
        <text>L-cysteinyl-[prolipoprotein] + a 1,2-diacyl-sn-glycero-3-phospho-(1'-sn-glycerol) = an S-1,2-diacyl-sn-glyceryl-L-cysteinyl-[prolipoprotein] + sn-glycerol 1-phosphate + H(+)</text>
        <dbReference type="Rhea" id="RHEA:56712"/>
        <dbReference type="Rhea" id="RHEA-COMP:14679"/>
        <dbReference type="Rhea" id="RHEA-COMP:14680"/>
        <dbReference type="ChEBI" id="CHEBI:15378"/>
        <dbReference type="ChEBI" id="CHEBI:29950"/>
        <dbReference type="ChEBI" id="CHEBI:57685"/>
        <dbReference type="ChEBI" id="CHEBI:64716"/>
        <dbReference type="ChEBI" id="CHEBI:140658"/>
        <dbReference type="EC" id="2.5.1.145"/>
    </reaction>
</comment>
<evidence type="ECO:0000256" key="7">
    <source>
        <dbReference type="HAMAP-Rule" id="MF_01147"/>
    </source>
</evidence>
<comment type="function">
    <text evidence="7">Catalyzes the transfer of the diacylglyceryl group from phosphatidylglycerol to the sulfhydryl group of the N-terminal cysteine of a prolipoprotein, the first step in the formation of mature lipoproteins.</text>
</comment>
<dbReference type="GO" id="GO:0042158">
    <property type="term" value="P:lipoprotein biosynthetic process"/>
    <property type="evidence" value="ECO:0007669"/>
    <property type="project" value="UniProtKB-UniRule"/>
</dbReference>
<comment type="caution">
    <text evidence="8">The sequence shown here is derived from an EMBL/GenBank/DDBJ whole genome shotgun (WGS) entry which is preliminary data.</text>
</comment>
<dbReference type="EC" id="2.5.1.145" evidence="7"/>
<reference evidence="8" key="1">
    <citation type="journal article" date="2020" name="mSystems">
        <title>Genome- and Community-Level Interaction Insights into Carbon Utilization and Element Cycling Functions of Hydrothermarchaeota in Hydrothermal Sediment.</title>
        <authorList>
            <person name="Zhou Z."/>
            <person name="Liu Y."/>
            <person name="Xu W."/>
            <person name="Pan J."/>
            <person name="Luo Z.H."/>
            <person name="Li M."/>
        </authorList>
    </citation>
    <scope>NUCLEOTIDE SEQUENCE</scope>
    <source>
        <strain evidence="8">SpSt-997</strain>
    </source>
</reference>
<protein>
    <recommendedName>
        <fullName evidence="7">Phosphatidylglycerol--prolipoprotein diacylglyceryl transferase</fullName>
        <ecNumber evidence="7">2.5.1.145</ecNumber>
    </recommendedName>
</protein>
<evidence type="ECO:0000256" key="2">
    <source>
        <dbReference type="ARBA" id="ARBA00022475"/>
    </source>
</evidence>
<dbReference type="UniPathway" id="UPA00664"/>
<dbReference type="PROSITE" id="PS01311">
    <property type="entry name" value="LGT"/>
    <property type="match status" value="1"/>
</dbReference>
<dbReference type="EMBL" id="DTQM01000166">
    <property type="protein sequence ID" value="HGC43212.1"/>
    <property type="molecule type" value="Genomic_DNA"/>
</dbReference>
<name>A0A8J4M6E8_9PROT</name>
<evidence type="ECO:0000256" key="6">
    <source>
        <dbReference type="ARBA" id="ARBA00023136"/>
    </source>
</evidence>
<comment type="similarity">
    <text evidence="1 7">Belongs to the Lgt family.</text>
</comment>
<proteinExistence type="inferred from homology"/>
<feature type="transmembrane region" description="Helical" evidence="7">
    <location>
        <begin position="179"/>
        <end position="196"/>
    </location>
</feature>
<feature type="transmembrane region" description="Helical" evidence="7">
    <location>
        <begin position="126"/>
        <end position="147"/>
    </location>
</feature>
<comment type="pathway">
    <text evidence="7">Protein modification; lipoprotein biosynthesis (diacylglyceryl transfer).</text>
</comment>
<dbReference type="Pfam" id="PF01790">
    <property type="entry name" value="LGT"/>
    <property type="match status" value="1"/>
</dbReference>
<gene>
    <name evidence="7" type="primary">lgt</name>
    <name evidence="8" type="ORF">ENY07_08350</name>
</gene>